<feature type="compositionally biased region" description="Acidic residues" evidence="1">
    <location>
        <begin position="83"/>
        <end position="95"/>
    </location>
</feature>
<gene>
    <name evidence="2" type="ORF">JG688_00002669</name>
</gene>
<feature type="compositionally biased region" description="Low complexity" evidence="1">
    <location>
        <begin position="72"/>
        <end position="82"/>
    </location>
</feature>
<feature type="non-terminal residue" evidence="2">
    <location>
        <position position="1"/>
    </location>
</feature>
<organism evidence="2 3">
    <name type="scientific">Phytophthora aleatoria</name>
    <dbReference type="NCBI Taxonomy" id="2496075"/>
    <lineage>
        <taxon>Eukaryota</taxon>
        <taxon>Sar</taxon>
        <taxon>Stramenopiles</taxon>
        <taxon>Oomycota</taxon>
        <taxon>Peronosporomycetes</taxon>
        <taxon>Peronosporales</taxon>
        <taxon>Peronosporaceae</taxon>
        <taxon>Phytophthora</taxon>
    </lineage>
</organism>
<accession>A0A8J5JC20</accession>
<name>A0A8J5JC20_9STRA</name>
<protein>
    <submittedName>
        <fullName evidence="2">Uncharacterized protein</fullName>
    </submittedName>
</protein>
<evidence type="ECO:0000256" key="1">
    <source>
        <dbReference type="SAM" id="MobiDB-lite"/>
    </source>
</evidence>
<feature type="compositionally biased region" description="Basic residues" evidence="1">
    <location>
        <begin position="191"/>
        <end position="201"/>
    </location>
</feature>
<dbReference type="AlphaFoldDB" id="A0A8J5JC20"/>
<feature type="region of interest" description="Disordered" evidence="1">
    <location>
        <begin position="184"/>
        <end position="204"/>
    </location>
</feature>
<dbReference type="Proteomes" id="UP000709295">
    <property type="component" value="Unassembled WGS sequence"/>
</dbReference>
<keyword evidence="3" id="KW-1185">Reference proteome</keyword>
<dbReference type="EMBL" id="JAENGY010000073">
    <property type="protein sequence ID" value="KAG6975175.1"/>
    <property type="molecule type" value="Genomic_DNA"/>
</dbReference>
<feature type="region of interest" description="Disordered" evidence="1">
    <location>
        <begin position="68"/>
        <end position="103"/>
    </location>
</feature>
<reference evidence="2" key="1">
    <citation type="submission" date="2021-01" db="EMBL/GenBank/DDBJ databases">
        <title>Phytophthora aleatoria, a newly-described species from Pinus radiata is distinct from Phytophthora cactorum isolates based on comparative genomics.</title>
        <authorList>
            <person name="Mcdougal R."/>
            <person name="Panda P."/>
            <person name="Williams N."/>
            <person name="Studholme D.J."/>
        </authorList>
    </citation>
    <scope>NUCLEOTIDE SEQUENCE</scope>
    <source>
        <strain evidence="2">NZFS 4037</strain>
    </source>
</reference>
<evidence type="ECO:0000313" key="2">
    <source>
        <dbReference type="EMBL" id="KAG6975175.1"/>
    </source>
</evidence>
<comment type="caution">
    <text evidence="2">The sequence shown here is derived from an EMBL/GenBank/DDBJ whole genome shotgun (WGS) entry which is preliminary data.</text>
</comment>
<proteinExistence type="predicted"/>
<sequence>MKDTIKKQLEDFVDCKINKAAAATGANGVSWSEFVKRQATILRIKGLCQLAEQFGVVRKRESRGLRPIDVLASADSAESTSSSDDDMGQQEDEDSSTARTQLKSRVRDNEVQWETWLEGALEKALKKPMDQVLRLLNEKARVEKNDMLEALEQTAKVIVEKAKVKAPARSKKVTLPLADEEDAFVPSKTPPKAKAKTLMRSKRADLNEEDAFKKNIKIPSKSKLQVTKELLV</sequence>
<evidence type="ECO:0000313" key="3">
    <source>
        <dbReference type="Proteomes" id="UP000709295"/>
    </source>
</evidence>